<dbReference type="Proteomes" id="UP000313359">
    <property type="component" value="Unassembled WGS sequence"/>
</dbReference>
<keyword evidence="2" id="KW-1185">Reference proteome</keyword>
<proteinExistence type="predicted"/>
<evidence type="ECO:0000313" key="1">
    <source>
        <dbReference type="EMBL" id="RPD61640.1"/>
    </source>
</evidence>
<name>A0A5C2SD47_9APHY</name>
<accession>A0A5C2SD47</accession>
<sequence length="151" mass="16765">MLAAIPTSASYAVIGSLLCILRVHVTDCRSMLAFYMSSAPAYPPVAVKEADKFRTATLPTRQNRMVASYELRIQYHMQVFVLSLVKDAHQTLASTYCPRKIPHPSSLASGNPTPTCIPFSTTYEVCNRFQGTDVYKSSSTSSLVIFTYQRI</sequence>
<dbReference type="AlphaFoldDB" id="A0A5C2SD47"/>
<evidence type="ECO:0000313" key="2">
    <source>
        <dbReference type="Proteomes" id="UP000313359"/>
    </source>
</evidence>
<organism evidence="1 2">
    <name type="scientific">Lentinus tigrinus ALCF2SS1-6</name>
    <dbReference type="NCBI Taxonomy" id="1328759"/>
    <lineage>
        <taxon>Eukaryota</taxon>
        <taxon>Fungi</taxon>
        <taxon>Dikarya</taxon>
        <taxon>Basidiomycota</taxon>
        <taxon>Agaricomycotina</taxon>
        <taxon>Agaricomycetes</taxon>
        <taxon>Polyporales</taxon>
        <taxon>Polyporaceae</taxon>
        <taxon>Lentinus</taxon>
    </lineage>
</organism>
<protein>
    <submittedName>
        <fullName evidence="1">Uncharacterized protein</fullName>
    </submittedName>
</protein>
<dbReference type="EMBL" id="ML122261">
    <property type="protein sequence ID" value="RPD61640.1"/>
    <property type="molecule type" value="Genomic_DNA"/>
</dbReference>
<gene>
    <name evidence="1" type="ORF">L227DRAFT_56455</name>
</gene>
<reference evidence="1" key="1">
    <citation type="journal article" date="2018" name="Genome Biol. Evol.">
        <title>Genomics and development of Lentinus tigrinus, a white-rot wood-decaying mushroom with dimorphic fruiting bodies.</title>
        <authorList>
            <person name="Wu B."/>
            <person name="Xu Z."/>
            <person name="Knudson A."/>
            <person name="Carlson A."/>
            <person name="Chen N."/>
            <person name="Kovaka S."/>
            <person name="LaButti K."/>
            <person name="Lipzen A."/>
            <person name="Pennachio C."/>
            <person name="Riley R."/>
            <person name="Schakwitz W."/>
            <person name="Umezawa K."/>
            <person name="Ohm R.A."/>
            <person name="Grigoriev I.V."/>
            <person name="Nagy L.G."/>
            <person name="Gibbons J."/>
            <person name="Hibbett D."/>
        </authorList>
    </citation>
    <scope>NUCLEOTIDE SEQUENCE [LARGE SCALE GENOMIC DNA]</scope>
    <source>
        <strain evidence="1">ALCF2SS1-6</strain>
    </source>
</reference>